<comment type="caution">
    <text evidence="1">The sequence shown here is derived from an EMBL/GenBank/DDBJ whole genome shotgun (WGS) entry which is preliminary data.</text>
</comment>
<evidence type="ECO:0000313" key="1">
    <source>
        <dbReference type="EMBL" id="CAG8689809.1"/>
    </source>
</evidence>
<gene>
    <name evidence="1" type="ORF">RFULGI_LOCUS9950</name>
</gene>
<dbReference type="AlphaFoldDB" id="A0A9N9HK95"/>
<accession>A0A9N9HK95</accession>
<protein>
    <submittedName>
        <fullName evidence="1">2505_t:CDS:1</fullName>
    </submittedName>
</protein>
<organism evidence="1 2">
    <name type="scientific">Racocetra fulgida</name>
    <dbReference type="NCBI Taxonomy" id="60492"/>
    <lineage>
        <taxon>Eukaryota</taxon>
        <taxon>Fungi</taxon>
        <taxon>Fungi incertae sedis</taxon>
        <taxon>Mucoromycota</taxon>
        <taxon>Glomeromycotina</taxon>
        <taxon>Glomeromycetes</taxon>
        <taxon>Diversisporales</taxon>
        <taxon>Gigasporaceae</taxon>
        <taxon>Racocetra</taxon>
    </lineage>
</organism>
<keyword evidence="2" id="KW-1185">Reference proteome</keyword>
<feature type="non-terminal residue" evidence="1">
    <location>
        <position position="66"/>
    </location>
</feature>
<evidence type="ECO:0000313" key="2">
    <source>
        <dbReference type="Proteomes" id="UP000789396"/>
    </source>
</evidence>
<dbReference type="OrthoDB" id="2446915at2759"/>
<dbReference type="Proteomes" id="UP000789396">
    <property type="component" value="Unassembled WGS sequence"/>
</dbReference>
<dbReference type="EMBL" id="CAJVPZ010018707">
    <property type="protein sequence ID" value="CAG8689809.1"/>
    <property type="molecule type" value="Genomic_DNA"/>
</dbReference>
<proteinExistence type="predicted"/>
<name>A0A9N9HK95_9GLOM</name>
<sequence>MVPTTLPISLSSIRQPKDFSPYVIQYKEELKRNSPHNIRDHNLREKVIILNAAKAYRDKLESKSKT</sequence>
<reference evidence="1" key="1">
    <citation type="submission" date="2021-06" db="EMBL/GenBank/DDBJ databases">
        <authorList>
            <person name="Kallberg Y."/>
            <person name="Tangrot J."/>
            <person name="Rosling A."/>
        </authorList>
    </citation>
    <scope>NUCLEOTIDE SEQUENCE</scope>
    <source>
        <strain evidence="1">IN212</strain>
    </source>
</reference>